<keyword evidence="4" id="KW-0813">Transport</keyword>
<name>A0ABV4UBR9_9RHOO</name>
<feature type="domain" description="Trimeric autotransporter adhesin YadA-like stalk" evidence="13">
    <location>
        <begin position="2247"/>
        <end position="2288"/>
    </location>
</feature>
<feature type="domain" description="Trimeric autotransporter adhesin YadA-like head" evidence="12">
    <location>
        <begin position="593"/>
        <end position="617"/>
    </location>
</feature>
<dbReference type="Pfam" id="PF05662">
    <property type="entry name" value="YadA_stalk"/>
    <property type="match status" value="10"/>
</dbReference>
<dbReference type="Gene3D" id="1.20.5.170">
    <property type="match status" value="2"/>
</dbReference>
<dbReference type="InterPro" id="IPR008640">
    <property type="entry name" value="Adhesin_Head_dom"/>
</dbReference>
<keyword evidence="5" id="KW-1134">Transmembrane beta strand</keyword>
<dbReference type="EMBL" id="JBEUWX010000001">
    <property type="protein sequence ID" value="MFA9948841.1"/>
    <property type="molecule type" value="Genomic_DNA"/>
</dbReference>
<evidence type="ECO:0000259" key="11">
    <source>
        <dbReference type="Pfam" id="PF03895"/>
    </source>
</evidence>
<dbReference type="Pfam" id="PF03895">
    <property type="entry name" value="YadA_anchor"/>
    <property type="match status" value="1"/>
</dbReference>
<feature type="domain" description="Trimeric autotransporter adhesin YadA-like stalk" evidence="13">
    <location>
        <begin position="1469"/>
        <end position="1497"/>
    </location>
</feature>
<reference evidence="16" key="1">
    <citation type="submission" date="2024-06" db="EMBL/GenBank/DDBJ databases">
        <title>Radixoralia hellwigii gen. nov., sp nov., isolated from a root canal in the human oral cavity.</title>
        <authorList>
            <person name="Bartsch S."/>
            <person name="Wittmer A."/>
            <person name="Schulz A.-K."/>
            <person name="Neumann-Schaal M."/>
            <person name="Wolf J."/>
            <person name="Gronow S."/>
            <person name="Tennert C."/>
            <person name="Haecker G."/>
            <person name="Cieplik F."/>
            <person name="Al-Ahmad A."/>
        </authorList>
    </citation>
    <scope>NUCLEOTIDE SEQUENCE [LARGE SCALE GENOMIC DNA]</scope>
    <source>
        <strain evidence="16">Wk13</strain>
    </source>
</reference>
<gene>
    <name evidence="15" type="ORF">ABCS64_00615</name>
</gene>
<dbReference type="RefSeq" id="WP_418890014.1">
    <property type="nucleotide sequence ID" value="NZ_JBEUWX010000001.1"/>
</dbReference>
<dbReference type="InterPro" id="IPR037174">
    <property type="entry name" value="Trimeric_adhesin"/>
</dbReference>
<comment type="subcellular location">
    <subcellularLocation>
        <location evidence="2">Cell outer membrane</location>
    </subcellularLocation>
    <subcellularLocation>
        <location evidence="1">Cell surface</location>
    </subcellularLocation>
</comment>
<feature type="domain" description="Trimeric autotransporter adhesin YadA-like head" evidence="12">
    <location>
        <begin position="1556"/>
        <end position="1578"/>
    </location>
</feature>
<feature type="domain" description="Trimeric autotransporter adhesin YadA-like head" evidence="12">
    <location>
        <begin position="365"/>
        <end position="388"/>
    </location>
</feature>
<evidence type="ECO:0000313" key="16">
    <source>
        <dbReference type="Proteomes" id="UP001574673"/>
    </source>
</evidence>
<comment type="similarity">
    <text evidence="3">Belongs to the autotransporter-2 (AT-2) (TC 1.B.40) family.</text>
</comment>
<dbReference type="InterPro" id="IPR024973">
    <property type="entry name" value="ESPR"/>
</dbReference>
<feature type="domain" description="Trimeric autotransporter adhesin YadA-like head" evidence="12">
    <location>
        <begin position="284"/>
        <end position="308"/>
    </location>
</feature>
<keyword evidence="6" id="KW-0812">Transmembrane</keyword>
<evidence type="ECO:0000256" key="9">
    <source>
        <dbReference type="ARBA" id="ARBA00023136"/>
    </source>
</evidence>
<feature type="domain" description="Trimeric autotransporter adhesin YadA-like stalk" evidence="13">
    <location>
        <begin position="1092"/>
        <end position="1132"/>
    </location>
</feature>
<feature type="domain" description="Trimeric autotransporter adhesin YadA-like head" evidence="12">
    <location>
        <begin position="231"/>
        <end position="254"/>
    </location>
</feature>
<comment type="caution">
    <text evidence="15">The sequence shown here is derived from an EMBL/GenBank/DDBJ whole genome shotgun (WGS) entry which is preliminary data.</text>
</comment>
<feature type="domain" description="Trimeric autotransporter adhesin YadA-like stalk" evidence="13">
    <location>
        <begin position="2027"/>
        <end position="2052"/>
    </location>
</feature>
<keyword evidence="8" id="KW-0653">Protein transport</keyword>
<feature type="domain" description="Trimeric autotransporter adhesin YadA-like head" evidence="12">
    <location>
        <begin position="948"/>
        <end position="970"/>
    </location>
</feature>
<accession>A0ABV4UBR9</accession>
<dbReference type="InterPro" id="IPR005594">
    <property type="entry name" value="YadA_C"/>
</dbReference>
<feature type="domain" description="Trimeric autotransporter adhesin YadA-like head" evidence="12">
    <location>
        <begin position="910"/>
        <end position="936"/>
    </location>
</feature>
<feature type="domain" description="Trimeric autotransporter adhesin YadA-like stalk" evidence="13">
    <location>
        <begin position="2397"/>
        <end position="2431"/>
    </location>
</feature>
<keyword evidence="7" id="KW-0732">Signal</keyword>
<dbReference type="InterPro" id="IPR011049">
    <property type="entry name" value="Serralysin-like_metalloprot_C"/>
</dbReference>
<feature type="domain" description="Trimeric autotransporter adhesin YadA-like stalk" evidence="13">
    <location>
        <begin position="2669"/>
        <end position="2712"/>
    </location>
</feature>
<feature type="domain" description="Trimeric autotransporter adhesin YadA-like head" evidence="12">
    <location>
        <begin position="523"/>
        <end position="549"/>
    </location>
</feature>
<dbReference type="Pfam" id="PF05658">
    <property type="entry name" value="YadA_head"/>
    <property type="match status" value="16"/>
</dbReference>
<feature type="domain" description="Trimeric autotransporter adhesin YadA-like head" evidence="12">
    <location>
        <begin position="2528"/>
        <end position="2550"/>
    </location>
</feature>
<evidence type="ECO:0000259" key="13">
    <source>
        <dbReference type="Pfam" id="PF05662"/>
    </source>
</evidence>
<protein>
    <submittedName>
        <fullName evidence="15">YadA-like family protein</fullName>
    </submittedName>
</protein>
<dbReference type="Gene3D" id="6.20.50.100">
    <property type="match status" value="1"/>
</dbReference>
<feature type="domain" description="Trimeric autotransporter adhesin YadA-like stalk" evidence="13">
    <location>
        <begin position="465"/>
        <end position="501"/>
    </location>
</feature>
<evidence type="ECO:0000259" key="12">
    <source>
        <dbReference type="Pfam" id="PF05658"/>
    </source>
</evidence>
<evidence type="ECO:0000256" key="2">
    <source>
        <dbReference type="ARBA" id="ARBA00004442"/>
    </source>
</evidence>
<feature type="domain" description="Trimeric autotransporter adhesin YadA-like head" evidence="12">
    <location>
        <begin position="564"/>
        <end position="589"/>
    </location>
</feature>
<evidence type="ECO:0000256" key="1">
    <source>
        <dbReference type="ARBA" id="ARBA00004241"/>
    </source>
</evidence>
<evidence type="ECO:0000256" key="8">
    <source>
        <dbReference type="ARBA" id="ARBA00022927"/>
    </source>
</evidence>
<dbReference type="SUPFAM" id="SSF101967">
    <property type="entry name" value="Adhesin YadA, collagen-binding domain"/>
    <property type="match status" value="8"/>
</dbReference>
<evidence type="ECO:0000256" key="7">
    <source>
        <dbReference type="ARBA" id="ARBA00022729"/>
    </source>
</evidence>
<dbReference type="Gene3D" id="3.30.1300.30">
    <property type="entry name" value="GSPII I/J protein-like"/>
    <property type="match status" value="1"/>
</dbReference>
<evidence type="ECO:0000256" key="10">
    <source>
        <dbReference type="ARBA" id="ARBA00023237"/>
    </source>
</evidence>
<feature type="domain" description="Trimeric autotransporter adhesin YadA-like head" evidence="12">
    <location>
        <begin position="622"/>
        <end position="643"/>
    </location>
</feature>
<feature type="domain" description="Trimeric autotransporter adhesin YadA-like stalk" evidence="13">
    <location>
        <begin position="1700"/>
        <end position="1740"/>
    </location>
</feature>
<keyword evidence="16" id="KW-1185">Reference proteome</keyword>
<feature type="domain" description="Trimeric autotransporter adhesin YadA-like head" evidence="12">
    <location>
        <begin position="661"/>
        <end position="687"/>
    </location>
</feature>
<dbReference type="InterPro" id="IPR008635">
    <property type="entry name" value="Coiled_stalk_dom"/>
</dbReference>
<evidence type="ECO:0000313" key="15">
    <source>
        <dbReference type="EMBL" id="MFA9948841.1"/>
    </source>
</evidence>
<proteinExistence type="inferred from homology"/>
<dbReference type="Pfam" id="PF13018">
    <property type="entry name" value="ESPR"/>
    <property type="match status" value="1"/>
</dbReference>
<feature type="domain" description="Trimeric autotransporter adhesin YadA-like stalk" evidence="13">
    <location>
        <begin position="1298"/>
        <end position="1335"/>
    </location>
</feature>
<dbReference type="Gene3D" id="2.150.10.10">
    <property type="entry name" value="Serralysin-like metalloprotease, C-terminal"/>
    <property type="match status" value="10"/>
</dbReference>
<feature type="domain" description="Trimeric autotransporter adhesin YadA-like head" evidence="12">
    <location>
        <begin position="795"/>
        <end position="817"/>
    </location>
</feature>
<feature type="domain" description="Trimeric autotransporter adhesin YadA-like head" evidence="12">
    <location>
        <begin position="391"/>
        <end position="417"/>
    </location>
</feature>
<dbReference type="CDD" id="cd12820">
    <property type="entry name" value="LbR_YadA-like"/>
    <property type="match status" value="2"/>
</dbReference>
<evidence type="ECO:0000256" key="6">
    <source>
        <dbReference type="ARBA" id="ARBA00022692"/>
    </source>
</evidence>
<dbReference type="SUPFAM" id="SSF54523">
    <property type="entry name" value="Pili subunits"/>
    <property type="match status" value="1"/>
</dbReference>
<keyword evidence="10" id="KW-0998">Cell outer membrane</keyword>
<feature type="domain" description="ESPR" evidence="14">
    <location>
        <begin position="1"/>
        <end position="42"/>
    </location>
</feature>
<dbReference type="Gene3D" id="3.90.1780.10">
    <property type="entry name" value="Trimeric adhesin"/>
    <property type="match status" value="3"/>
</dbReference>
<evidence type="ECO:0000256" key="5">
    <source>
        <dbReference type="ARBA" id="ARBA00022452"/>
    </source>
</evidence>
<keyword evidence="9" id="KW-0472">Membrane</keyword>
<feature type="domain" description="Trimeric autotransporter adhesin YadA-like C-terminal membrane anchor" evidence="11">
    <location>
        <begin position="2734"/>
        <end position="2794"/>
    </location>
</feature>
<organism evidence="15 16">
    <name type="scientific">Dentiradicibacter hellwigii</name>
    <dbReference type="NCBI Taxonomy" id="3149053"/>
    <lineage>
        <taxon>Bacteria</taxon>
        <taxon>Pseudomonadati</taxon>
        <taxon>Pseudomonadota</taxon>
        <taxon>Betaproteobacteria</taxon>
        <taxon>Rhodocyclales</taxon>
        <taxon>Rhodocyclaceae</taxon>
        <taxon>Dentiradicibacter</taxon>
    </lineage>
</organism>
<sequence>MNRIYKTVWNEALAAWVAVQETAKSHGKSASSGTGGSSTVVLDRLGIKKAQRFVPAVMASALALAAGQANAGTGFYLNDGQDVNCTGIADSTGAVQYAIMGTQIHTPFQGTAGVFVPNSSFFGITSAYNPCKPVGGNKEENHDTQTNRTLFYGSVNGPANTTDNGAKNLTLGGRLDVNSGIIGVGYRGTNGVDPSFTQNGYYKDTNGNLYRSSNSIRMGTGITLDEANNKEASIAIGVDTKSSALRTVAIGWDAQATGNEDVAYGVHAKASGGQAVALGPSTQAIGSQSTSIGNNSIARGNSSVSIGGDDLNAVASTTPLVSTNPANNNDALNDTAAAATYRNMTGQNLVDFTSTAGRYIPTEAGDGAVALGVQAKATGALSTAFGTKTSATGVASVALGVGASADKANAVALGAGSTTAETATSEKTATVGSITYGSAANPFAGSANVTAGDQVSIGSAGFERQIKHVAPGAITAASTDAINGSQLFYVTQGLQNQIGAAATHYYSVKGSGATDGNYNNDGATGAKAMAAGVNASAKTNNSIAIGTNASVEAGTETAESGTVTGVGSVAVGADSTAKGTNGAAFGQKAEAFGQNSLAAGQDSHATGKSAVALGDGARGSQDSATAVGVYTKATGASATAIGRAANATAASTTAVGAGTAATGNSAVAVGNGSKAAGASSFAAGHGAEAGATNSVSVGLNAGKGASNNIRTVAIGDSAAIDSNGNNNVAVGTQAMNGYAGNASIGIGEQAALGSKGQHNTVIGWTAARHLDGDDNIAIGTRANDATAAVPRTVANTVALGSDTKATVSGAVALGNKSVASTAAGVEGADPLNAVAAKNNATWTSTAAAVSVGDVANNITRQITGVAAGKEDTDAVNVAQLKAVSGAAKTHYYSVNSSEQAAGSNYNNDGATGTDALAAGVKAKAAQRNSVAIGNEAKVENSPANPSSSSIAIGDKAKAQGDLALAIGPGATVSGESAAGGIAIGSAATSNNGGMAVGSGANAGNGTPMIPGLPVRLNNNVALGDSAKVKDDTNFRVALGSFSIAGESNLNAAPYKPTANANVAGVAGPGVELGEVSVGGDNTAGMGKVLYRRITNVAAGAADTDAVNVSQLKAATNKVTAGDGITVTDTANADGSTTYKVAADTTPLTVTNGKVTPPAAGNANKLATAGDIANAINNSGFQATAGGNLASGTTATATTVKPGQKVTFAAGDGLTVKQDLDANGDQSYTYALNAQSVVQSAQTPVVYTKADGSKVYKHSDGNFYDKPEGQPGAQQVQPGDVIASMQNAAGNTTTPTTLANVKAGAKDTDAVNVSQLKGAADALGGGAGVNTDGTFKAPSYTITKTDGTNYAPATNVGDALSNLNTEVIKPLTFAGDSGANVERKLGSTLNVKGGAAGTLTEGNIGVVADAATNTLNIKLAQNIDLGNNGSVKTGATQMDNNGITIAAPTPTDPANKVSLTSGGLNNGGNKISNVADGTAPNDAVNLSQLQAMGKAAKTHYYSVNSSEQAAGSNYNNDGATGTDALAAGVKAKAAQRNSVAIGNEAKVENSPANPSSSSIAIGDKAKAQGDLALAIGPGATVSGESAAGGIAIGSAATSNNGGMAVGSGANAGNGTPMIPGLPVRLNNNVALGDSAKVKDDTNFRVALGSFSIAGESNLNAAPYKPTANANVAGVAGPGVELGEVSVGGDNTAGMGKVLYRRITNVAAGAADTDAVNVSQLKAATNKVTAGDGITVTDTANADGSTTYKVAADTTPLTVTNGKVTPPAAGNANKLATAGDIANAINNSGFQATAGGNLASGTTATATTVKPGQKVTFAAGDGLTVKQDLDANGDQSYTYALNAQSVVQSAQTPVVYTKADGSKVYKHSDGNFYDKPEGQPGAQQVQPGDVIASMQNAAGNTTTPTTLANVKGNLADTATAATNPANNDRTTLTANGKGNNAATVNDVLNAGFTVQGNGVNKDFVTHGDTINFADGQGTVAKVTSAGGVTKVQFDTPMTYVDPAGAATSTPSNKVKLVGGNAGAPVILDNVADGTVAANSKEAVNGGQLHDLKENGFKIAADNGTPDTVKLTETVKYAGDSNIVTTVTDNQIGFKLANSITVGPATGGHPVTIDGNAGTVTGLTNKTWNPASITSGRAATEDQLKAAVDDVSTVANKGWDIGNGAPAAVGTVKPGKKVDFVAGNGSTKVDVTQDATSGNSKVTVSAAPGALQYTSTNHAAGTNTPNADQFTPANQVTLVGPVGSTTGVTINNVAPAELSATSKQAVNGSQLYNTGSSTAAALGGTSSFDASTGKVTAGLNVGGTTHTSVQDALNAINTAAGAGWNLKANGGTASNIAPNGTVDVVNGSNTKVTLTGNTLKVDVVDNPTFSGPVTANGGLTVGGNLTVAPGANVNMGNNVIHNVADGVADTDAVNVRQLNAISGGINNVTKLVGENFTNPDGTKALDVYDVAKQTMTEHTSVISALNQVKREGTKYSHTRDNGEAPIIGPTNDSSAGALGSTAQGVNAIVEPDAVNATAMGHRARVRNAAAHSVAIGNEAVTGGASAVAIGDGAQALGKKSISIGTGNVVRGENSGAIGDPTIINAANSYSVGNNNTIAAGSHDAFVLGNNVTATAANSVHLGSGAAAQTAATPQTAGMTTYNVGIVNGVAYNYAGGTPTGVVTVGDVGQERRIQNVAAGQVSPTSTDAINGSQLYQTTMAINNGISTTINNLSNKIDANHNKAMGGVASAMASAGLPQAYVPGKSMVAMGAATYQGRTALALGVSTISDNGRWVLKGSVNTHNHGTVGANVGMGYQW</sequence>
<evidence type="ECO:0000259" key="14">
    <source>
        <dbReference type="Pfam" id="PF13018"/>
    </source>
</evidence>
<dbReference type="Gene3D" id="6.10.250.2040">
    <property type="match status" value="1"/>
</dbReference>
<feature type="domain" description="Trimeric autotransporter adhesin YadA-like head" evidence="12">
    <location>
        <begin position="256"/>
        <end position="280"/>
    </location>
</feature>
<dbReference type="InterPro" id="IPR045584">
    <property type="entry name" value="Pilin-like"/>
</dbReference>
<dbReference type="Proteomes" id="UP001574673">
    <property type="component" value="Unassembled WGS sequence"/>
</dbReference>
<evidence type="ECO:0000256" key="3">
    <source>
        <dbReference type="ARBA" id="ARBA00005848"/>
    </source>
</evidence>
<feature type="domain" description="Trimeric autotransporter adhesin YadA-like stalk" evidence="13">
    <location>
        <begin position="861"/>
        <end position="889"/>
    </location>
</feature>
<feature type="domain" description="Trimeric autotransporter adhesin YadA-like head" evidence="12">
    <location>
        <begin position="1518"/>
        <end position="1544"/>
    </location>
</feature>
<evidence type="ECO:0000256" key="4">
    <source>
        <dbReference type="ARBA" id="ARBA00022448"/>
    </source>
</evidence>